<name>A0ABV6DT05_9BACL</name>
<comment type="caution">
    <text evidence="1">The sequence shown here is derived from an EMBL/GenBank/DDBJ whole genome shotgun (WGS) entry which is preliminary data.</text>
</comment>
<organism evidence="1 2">
    <name type="scientific">Paenibacillus chartarius</name>
    <dbReference type="NCBI Taxonomy" id="747481"/>
    <lineage>
        <taxon>Bacteria</taxon>
        <taxon>Bacillati</taxon>
        <taxon>Bacillota</taxon>
        <taxon>Bacilli</taxon>
        <taxon>Bacillales</taxon>
        <taxon>Paenibacillaceae</taxon>
        <taxon>Paenibacillus</taxon>
    </lineage>
</organism>
<accession>A0ABV6DT05</accession>
<keyword evidence="2" id="KW-1185">Reference proteome</keyword>
<dbReference type="InterPro" id="IPR024307">
    <property type="entry name" value="YmaF"/>
</dbReference>
<dbReference type="Proteomes" id="UP001589776">
    <property type="component" value="Unassembled WGS sequence"/>
</dbReference>
<sequence length="135" mass="14516">MGIPISGFILDSGDSSNSGNSGSKHSHKLYITSWNGRAVPHIHQFEGVTSLDVGHNHRYVGLTFLAATGVQHVHSYYAETSIDDGHAHIIQGTTGPAIPLPNGGHIHYFEGYTTVNGSTPHTHMYRGNTGNEIVE</sequence>
<protein>
    <submittedName>
        <fullName evidence="1">YmaF family protein</fullName>
    </submittedName>
</protein>
<proteinExistence type="predicted"/>
<evidence type="ECO:0000313" key="2">
    <source>
        <dbReference type="Proteomes" id="UP001589776"/>
    </source>
</evidence>
<dbReference type="Pfam" id="PF12788">
    <property type="entry name" value="YmaF"/>
    <property type="match status" value="1"/>
</dbReference>
<dbReference type="RefSeq" id="WP_377473292.1">
    <property type="nucleotide sequence ID" value="NZ_JBHLWN010000102.1"/>
</dbReference>
<dbReference type="EMBL" id="JBHLWN010000102">
    <property type="protein sequence ID" value="MFC0215777.1"/>
    <property type="molecule type" value="Genomic_DNA"/>
</dbReference>
<reference evidence="1 2" key="1">
    <citation type="submission" date="2024-09" db="EMBL/GenBank/DDBJ databases">
        <authorList>
            <person name="Sun Q."/>
            <person name="Mori K."/>
        </authorList>
    </citation>
    <scope>NUCLEOTIDE SEQUENCE [LARGE SCALE GENOMIC DNA]</scope>
    <source>
        <strain evidence="1 2">CCM 7759</strain>
    </source>
</reference>
<gene>
    <name evidence="1" type="ORF">ACFFK0_25600</name>
</gene>
<evidence type="ECO:0000313" key="1">
    <source>
        <dbReference type="EMBL" id="MFC0215777.1"/>
    </source>
</evidence>